<proteinExistence type="predicted"/>
<dbReference type="Pfam" id="PF13751">
    <property type="entry name" value="DDE_Tnp_1_6"/>
    <property type="match status" value="1"/>
</dbReference>
<dbReference type="EMBL" id="JACEIP010000016">
    <property type="protein sequence ID" value="MBA4543442.1"/>
    <property type="molecule type" value="Genomic_DNA"/>
</dbReference>
<comment type="caution">
    <text evidence="2">The sequence shown here is derived from an EMBL/GenBank/DDBJ whole genome shotgun (WGS) entry which is preliminary data.</text>
</comment>
<accession>A0A7W1XBC6</accession>
<sequence>MCQNCPFLSRCTRSKSHQKVVTRHVWENSKEWVRKNRLSERGKQLYKRRGETIELSFLTQRNFMVFVMHATGGLPKLRSNAP</sequence>
<evidence type="ECO:0000313" key="2">
    <source>
        <dbReference type="EMBL" id="MBA4543442.1"/>
    </source>
</evidence>
<keyword evidence="3" id="KW-1185">Reference proteome</keyword>
<evidence type="ECO:0000259" key="1">
    <source>
        <dbReference type="Pfam" id="PF13751"/>
    </source>
</evidence>
<dbReference type="AlphaFoldDB" id="A0A7W1XBC6"/>
<dbReference type="OrthoDB" id="9789070at2"/>
<organism evidence="2 3">
    <name type="scientific">Thermoactinomyces daqus</name>
    <dbReference type="NCBI Taxonomy" id="1329516"/>
    <lineage>
        <taxon>Bacteria</taxon>
        <taxon>Bacillati</taxon>
        <taxon>Bacillota</taxon>
        <taxon>Bacilli</taxon>
        <taxon>Bacillales</taxon>
        <taxon>Thermoactinomycetaceae</taxon>
        <taxon>Thermoactinomyces</taxon>
    </lineage>
</organism>
<dbReference type="InterPro" id="IPR025668">
    <property type="entry name" value="Tnp_DDE_dom"/>
</dbReference>
<name>A0A7W1XBC6_9BACL</name>
<dbReference type="Proteomes" id="UP000530514">
    <property type="component" value="Unassembled WGS sequence"/>
</dbReference>
<protein>
    <submittedName>
        <fullName evidence="2">Transposase</fullName>
    </submittedName>
</protein>
<reference evidence="2 3" key="1">
    <citation type="submission" date="2020-07" db="EMBL/GenBank/DDBJ databases">
        <authorList>
            <person name="Feng H."/>
        </authorList>
    </citation>
    <scope>NUCLEOTIDE SEQUENCE [LARGE SCALE GENOMIC DNA]</scope>
    <source>
        <strain evidence="3">s-11</strain>
    </source>
</reference>
<feature type="domain" description="Transposase DDE" evidence="1">
    <location>
        <begin position="2"/>
        <end position="57"/>
    </location>
</feature>
<gene>
    <name evidence="2" type="ORF">H1164_11095</name>
</gene>
<evidence type="ECO:0000313" key="3">
    <source>
        <dbReference type="Proteomes" id="UP000530514"/>
    </source>
</evidence>